<feature type="transmembrane region" description="Helical" evidence="9">
    <location>
        <begin position="162"/>
        <end position="182"/>
    </location>
</feature>
<gene>
    <name evidence="11" type="ORF">GCM10007977_014170</name>
</gene>
<accession>A0A917T883</accession>
<evidence type="ECO:0000256" key="6">
    <source>
        <dbReference type="PROSITE-ProRule" id="PRU00284"/>
    </source>
</evidence>
<evidence type="ECO:0000256" key="4">
    <source>
        <dbReference type="ARBA" id="ARBA00023136"/>
    </source>
</evidence>
<reference evidence="11" key="2">
    <citation type="submission" date="2020-09" db="EMBL/GenBank/DDBJ databases">
        <authorList>
            <person name="Sun Q."/>
            <person name="Ohkuma M."/>
        </authorList>
    </citation>
    <scope>NUCLEOTIDE SEQUENCE</scope>
    <source>
        <strain evidence="11">JCM 19831</strain>
    </source>
</reference>
<reference evidence="11" key="1">
    <citation type="journal article" date="2014" name="Int. J. Syst. Evol. Microbiol.">
        <title>Complete genome sequence of Corynebacterium casei LMG S-19264T (=DSM 44701T), isolated from a smear-ripened cheese.</title>
        <authorList>
            <consortium name="US DOE Joint Genome Institute (JGI-PGF)"/>
            <person name="Walter F."/>
            <person name="Albersmeier A."/>
            <person name="Kalinowski J."/>
            <person name="Ruckert C."/>
        </authorList>
    </citation>
    <scope>NUCLEOTIDE SEQUENCE</scope>
    <source>
        <strain evidence="11">JCM 19831</strain>
    </source>
</reference>
<organism evidence="11 12">
    <name type="scientific">Dactylosporangium sucinum</name>
    <dbReference type="NCBI Taxonomy" id="1424081"/>
    <lineage>
        <taxon>Bacteria</taxon>
        <taxon>Bacillati</taxon>
        <taxon>Actinomycetota</taxon>
        <taxon>Actinomycetes</taxon>
        <taxon>Micromonosporales</taxon>
        <taxon>Micromonosporaceae</taxon>
        <taxon>Dactylosporangium</taxon>
    </lineage>
</organism>
<dbReference type="InterPro" id="IPR004089">
    <property type="entry name" value="MCPsignal_dom"/>
</dbReference>
<dbReference type="Pfam" id="PF00015">
    <property type="entry name" value="MCPsignal"/>
    <property type="match status" value="1"/>
</dbReference>
<evidence type="ECO:0000256" key="1">
    <source>
        <dbReference type="ARBA" id="ARBA00004141"/>
    </source>
</evidence>
<evidence type="ECO:0000259" key="10">
    <source>
        <dbReference type="PROSITE" id="PS50111"/>
    </source>
</evidence>
<comment type="subcellular location">
    <subcellularLocation>
        <location evidence="1">Membrane</location>
        <topology evidence="1">Multi-pass membrane protein</topology>
    </subcellularLocation>
</comment>
<evidence type="ECO:0000256" key="3">
    <source>
        <dbReference type="ARBA" id="ARBA00022989"/>
    </source>
</evidence>
<dbReference type="SUPFAM" id="SSF58104">
    <property type="entry name" value="Methyl-accepting chemotaxis protein (MCP) signaling domain"/>
    <property type="match status" value="1"/>
</dbReference>
<dbReference type="PROSITE" id="PS50111">
    <property type="entry name" value="CHEMOTAXIS_TRANSDUC_2"/>
    <property type="match status" value="1"/>
</dbReference>
<feature type="transmembrane region" description="Helical" evidence="9">
    <location>
        <begin position="84"/>
        <end position="105"/>
    </location>
</feature>
<keyword evidence="4 9" id="KW-0472">Membrane</keyword>
<dbReference type="Gene3D" id="1.10.287.950">
    <property type="entry name" value="Methyl-accepting chemotaxis protein"/>
    <property type="match status" value="1"/>
</dbReference>
<evidence type="ECO:0000256" key="9">
    <source>
        <dbReference type="SAM" id="Phobius"/>
    </source>
</evidence>
<feature type="transmembrane region" description="Helical" evidence="9">
    <location>
        <begin position="55"/>
        <end position="77"/>
    </location>
</feature>
<dbReference type="Proteomes" id="UP000642070">
    <property type="component" value="Unassembled WGS sequence"/>
</dbReference>
<sequence length="434" mass="44785">MSGILSWLMPKVGLSDAAFRSRHRVLRTILWLHVPLVAGIALMNGHSVVGEHAHAGGWLVWSAVGGIVLCGAGAAVARTNRGGAVAVSTGLAICAAGLVHAGNGLTDLHFHFFVIVGLVSLYQDWVALVVTILFVAGHHLLVALTVPEMLFSSPQARTHPVLFVLLHAGFVLVMCLTSLAYWRFAATAEAEADAQRARIEEASARALRAAAEDAARREEEAASNAASQVERSEQLGRRLETVLADVADAGVRLGAEAGAAMESFEDALARMNTTVGGAVQDVEAALRDSNEARRVIGELESAISEISTVAGLIEAVADQTKLLALNATIEAARAGEAGKGFGVVANEVKELAAQTAAATGRIEQTVGQVTTGAAAAAMAVGGVADRLGTVATAQREVADSLREQTTLAATTRGSVAAAAEQVSASAHPPTPDSR</sequence>
<dbReference type="PANTHER" id="PTHR32089">
    <property type="entry name" value="METHYL-ACCEPTING CHEMOTAXIS PROTEIN MCPB"/>
    <property type="match status" value="1"/>
</dbReference>
<evidence type="ECO:0000313" key="11">
    <source>
        <dbReference type="EMBL" id="GGM14267.1"/>
    </source>
</evidence>
<dbReference type="GO" id="GO:0016020">
    <property type="term" value="C:membrane"/>
    <property type="evidence" value="ECO:0007669"/>
    <property type="project" value="UniProtKB-SubCell"/>
</dbReference>
<feature type="compositionally biased region" description="Low complexity" evidence="8">
    <location>
        <begin position="408"/>
        <end position="426"/>
    </location>
</feature>
<feature type="region of interest" description="Disordered" evidence="8">
    <location>
        <begin position="408"/>
        <end position="434"/>
    </location>
</feature>
<keyword evidence="12" id="KW-1185">Reference proteome</keyword>
<feature type="transmembrane region" description="Helical" evidence="9">
    <location>
        <begin position="125"/>
        <end position="150"/>
    </location>
</feature>
<dbReference type="EMBL" id="BMPI01000005">
    <property type="protein sequence ID" value="GGM14267.1"/>
    <property type="molecule type" value="Genomic_DNA"/>
</dbReference>
<protein>
    <recommendedName>
        <fullName evidence="10">Methyl-accepting transducer domain-containing protein</fullName>
    </recommendedName>
</protein>
<keyword evidence="2 9" id="KW-0812">Transmembrane</keyword>
<keyword evidence="5 6" id="KW-0807">Transducer</keyword>
<proteinExistence type="predicted"/>
<evidence type="ECO:0000256" key="8">
    <source>
        <dbReference type="SAM" id="MobiDB-lite"/>
    </source>
</evidence>
<dbReference type="SMART" id="SM00283">
    <property type="entry name" value="MA"/>
    <property type="match status" value="1"/>
</dbReference>
<evidence type="ECO:0000256" key="5">
    <source>
        <dbReference type="ARBA" id="ARBA00023224"/>
    </source>
</evidence>
<feature type="domain" description="Methyl-accepting transducer" evidence="10">
    <location>
        <begin position="203"/>
        <end position="434"/>
    </location>
</feature>
<feature type="transmembrane region" description="Helical" evidence="9">
    <location>
        <begin position="29"/>
        <end position="49"/>
    </location>
</feature>
<name>A0A917T883_9ACTN</name>
<comment type="caution">
    <text evidence="11">The sequence shown here is derived from an EMBL/GenBank/DDBJ whole genome shotgun (WGS) entry which is preliminary data.</text>
</comment>
<dbReference type="RefSeq" id="WP_190248887.1">
    <property type="nucleotide sequence ID" value="NZ_BMPI01000005.1"/>
</dbReference>
<dbReference type="GO" id="GO:0007165">
    <property type="term" value="P:signal transduction"/>
    <property type="evidence" value="ECO:0007669"/>
    <property type="project" value="UniProtKB-KW"/>
</dbReference>
<evidence type="ECO:0000313" key="12">
    <source>
        <dbReference type="Proteomes" id="UP000642070"/>
    </source>
</evidence>
<dbReference type="PANTHER" id="PTHR32089:SF119">
    <property type="entry name" value="METHYL-ACCEPTING CHEMOTAXIS PROTEIN CTPL"/>
    <property type="match status" value="1"/>
</dbReference>
<keyword evidence="3 9" id="KW-1133">Transmembrane helix</keyword>
<keyword evidence="7" id="KW-0175">Coiled coil</keyword>
<evidence type="ECO:0000256" key="7">
    <source>
        <dbReference type="SAM" id="Coils"/>
    </source>
</evidence>
<evidence type="ECO:0000256" key="2">
    <source>
        <dbReference type="ARBA" id="ARBA00022692"/>
    </source>
</evidence>
<dbReference type="AlphaFoldDB" id="A0A917T883"/>
<feature type="coiled-coil region" evidence="7">
    <location>
        <begin position="185"/>
        <end position="235"/>
    </location>
</feature>